<dbReference type="EC" id="2.3.1.51" evidence="7"/>
<keyword evidence="8" id="KW-0472">Membrane</keyword>
<accession>A0A9W7EJH3</accession>
<dbReference type="SUPFAM" id="SSF69593">
    <property type="entry name" value="Glycerol-3-phosphate (1)-acyltransferase"/>
    <property type="match status" value="1"/>
</dbReference>
<keyword evidence="6 7" id="KW-0012">Acyltransferase</keyword>
<evidence type="ECO:0000256" key="4">
    <source>
        <dbReference type="ARBA" id="ARBA00022679"/>
    </source>
</evidence>
<comment type="catalytic activity">
    <reaction evidence="7">
        <text>a 1-acyl-sn-glycero-3-phosphate + an acyl-CoA = a 1,2-diacyl-sn-glycero-3-phosphate + CoA</text>
        <dbReference type="Rhea" id="RHEA:19709"/>
        <dbReference type="ChEBI" id="CHEBI:57287"/>
        <dbReference type="ChEBI" id="CHEBI:57970"/>
        <dbReference type="ChEBI" id="CHEBI:58342"/>
        <dbReference type="ChEBI" id="CHEBI:58608"/>
        <dbReference type="EC" id="2.3.1.51"/>
    </reaction>
</comment>
<keyword evidence="7" id="KW-1208">Phospholipid metabolism</keyword>
<evidence type="ECO:0000256" key="1">
    <source>
        <dbReference type="ARBA" id="ARBA00005189"/>
    </source>
</evidence>
<evidence type="ECO:0000256" key="8">
    <source>
        <dbReference type="SAM" id="Phobius"/>
    </source>
</evidence>
<keyword evidence="9" id="KW-0732">Signal</keyword>
<dbReference type="PANTHER" id="PTHR10434">
    <property type="entry name" value="1-ACYL-SN-GLYCEROL-3-PHOSPHATE ACYLTRANSFERASE"/>
    <property type="match status" value="1"/>
</dbReference>
<dbReference type="NCBIfam" id="TIGR00530">
    <property type="entry name" value="AGP_acyltrn"/>
    <property type="match status" value="1"/>
</dbReference>
<keyword evidence="7" id="KW-0594">Phospholipid biosynthesis</keyword>
<feature type="domain" description="Phospholipid/glycerol acyltransferase" evidence="10">
    <location>
        <begin position="181"/>
        <end position="296"/>
    </location>
</feature>
<comment type="caution">
    <text evidence="11">The sequence shown here is derived from an EMBL/GenBank/DDBJ whole genome shotgun (WGS) entry which is preliminary data.</text>
</comment>
<reference evidence="12" key="1">
    <citation type="journal article" date="2023" name="Commun. Biol.">
        <title>Genome analysis of Parmales, the sister group of diatoms, reveals the evolutionary specialization of diatoms from phago-mixotrophs to photoautotrophs.</title>
        <authorList>
            <person name="Ban H."/>
            <person name="Sato S."/>
            <person name="Yoshikawa S."/>
            <person name="Yamada K."/>
            <person name="Nakamura Y."/>
            <person name="Ichinomiya M."/>
            <person name="Sato N."/>
            <person name="Blanc-Mathieu R."/>
            <person name="Endo H."/>
            <person name="Kuwata A."/>
            <person name="Ogata H."/>
        </authorList>
    </citation>
    <scope>NUCLEOTIDE SEQUENCE [LARGE SCALE GENOMIC DNA]</scope>
    <source>
        <strain evidence="12">NIES 3700</strain>
    </source>
</reference>
<dbReference type="Pfam" id="PF01553">
    <property type="entry name" value="Acyltransferase"/>
    <property type="match status" value="1"/>
</dbReference>
<dbReference type="EMBL" id="BRXW01000968">
    <property type="protein sequence ID" value="GMH80195.1"/>
    <property type="molecule type" value="Genomic_DNA"/>
</dbReference>
<evidence type="ECO:0000256" key="7">
    <source>
        <dbReference type="RuleBase" id="RU361267"/>
    </source>
</evidence>
<dbReference type="OrthoDB" id="417078at2759"/>
<dbReference type="GO" id="GO:0003841">
    <property type="term" value="F:1-acylglycerol-3-phosphate O-acyltransferase activity"/>
    <property type="evidence" value="ECO:0007669"/>
    <property type="project" value="UniProtKB-UniRule"/>
</dbReference>
<keyword evidence="8" id="KW-1133">Transmembrane helix</keyword>
<dbReference type="SMART" id="SM00563">
    <property type="entry name" value="PlsC"/>
    <property type="match status" value="1"/>
</dbReference>
<name>A0A9W7EJH3_9STRA</name>
<dbReference type="PANTHER" id="PTHR10434:SF64">
    <property type="entry name" value="1-ACYL-SN-GLYCEROL-3-PHOSPHATE ACYLTRANSFERASE-RELATED"/>
    <property type="match status" value="1"/>
</dbReference>
<dbReference type="GO" id="GO:0006654">
    <property type="term" value="P:phosphatidic acid biosynthetic process"/>
    <property type="evidence" value="ECO:0007669"/>
    <property type="project" value="TreeGrafter"/>
</dbReference>
<keyword evidence="8" id="KW-0812">Transmembrane</keyword>
<evidence type="ECO:0000256" key="3">
    <source>
        <dbReference type="ARBA" id="ARBA00022516"/>
    </source>
</evidence>
<dbReference type="InterPro" id="IPR004552">
    <property type="entry name" value="AGP_acyltrans"/>
</dbReference>
<keyword evidence="4 7" id="KW-0808">Transferase</keyword>
<protein>
    <recommendedName>
        <fullName evidence="7">1-acyl-sn-glycerol-3-phosphate acyltransferase</fullName>
        <ecNumber evidence="7">2.3.1.51</ecNumber>
    </recommendedName>
</protein>
<comment type="similarity">
    <text evidence="2 7">Belongs to the 1-acyl-sn-glycerol-3-phosphate acyltransferase family.</text>
</comment>
<keyword evidence="3 7" id="KW-0444">Lipid biosynthesis</keyword>
<keyword evidence="12" id="KW-1185">Reference proteome</keyword>
<feature type="signal peptide" evidence="9">
    <location>
        <begin position="1"/>
        <end position="18"/>
    </location>
</feature>
<evidence type="ECO:0000256" key="5">
    <source>
        <dbReference type="ARBA" id="ARBA00023098"/>
    </source>
</evidence>
<comment type="pathway">
    <text evidence="1">Lipid metabolism.</text>
</comment>
<evidence type="ECO:0000256" key="9">
    <source>
        <dbReference type="SAM" id="SignalP"/>
    </source>
</evidence>
<feature type="chain" id="PRO_5040801092" description="1-acyl-sn-glycerol-3-phosphate acyltransferase" evidence="9">
    <location>
        <begin position="19"/>
        <end position="355"/>
    </location>
</feature>
<feature type="transmembrane region" description="Helical" evidence="8">
    <location>
        <begin position="93"/>
        <end position="117"/>
    </location>
</feature>
<proteinExistence type="inferred from homology"/>
<gene>
    <name evidence="11" type="ORF">TrLO_g10313</name>
</gene>
<evidence type="ECO:0000259" key="10">
    <source>
        <dbReference type="SMART" id="SM00563"/>
    </source>
</evidence>
<dbReference type="Proteomes" id="UP001165122">
    <property type="component" value="Unassembled WGS sequence"/>
</dbReference>
<organism evidence="11 12">
    <name type="scientific">Triparma laevis f. longispina</name>
    <dbReference type="NCBI Taxonomy" id="1714387"/>
    <lineage>
        <taxon>Eukaryota</taxon>
        <taxon>Sar</taxon>
        <taxon>Stramenopiles</taxon>
        <taxon>Ochrophyta</taxon>
        <taxon>Bolidophyceae</taxon>
        <taxon>Parmales</taxon>
        <taxon>Triparmaceae</taxon>
        <taxon>Triparma</taxon>
    </lineage>
</organism>
<keyword evidence="5 7" id="KW-0443">Lipid metabolism</keyword>
<dbReference type="GO" id="GO:0016020">
    <property type="term" value="C:membrane"/>
    <property type="evidence" value="ECO:0007669"/>
    <property type="project" value="InterPro"/>
</dbReference>
<evidence type="ECO:0000313" key="12">
    <source>
        <dbReference type="Proteomes" id="UP001165122"/>
    </source>
</evidence>
<evidence type="ECO:0000313" key="11">
    <source>
        <dbReference type="EMBL" id="GMH80195.1"/>
    </source>
</evidence>
<evidence type="ECO:0000256" key="2">
    <source>
        <dbReference type="ARBA" id="ARBA00008655"/>
    </source>
</evidence>
<dbReference type="AlphaFoldDB" id="A0A9W7EJH3"/>
<comment type="domain">
    <text evidence="7">The HXXXXD motif is essential for acyltransferase activity and may constitute the binding site for the phosphate moiety of the glycerol-3-phosphate.</text>
</comment>
<dbReference type="InterPro" id="IPR002123">
    <property type="entry name" value="Plipid/glycerol_acylTrfase"/>
</dbReference>
<sequence>MRLLFFLALMLLCDNSSTFSIQTPAIQTTTSSNRASPSTSLYPSSMARPADFLHSPTTLRSNPGSSVPLTEWQKPSRFSVKLGAVGIINLYGLYYGLTSIFLGLIWTVANFFTWLTYKFTWKILLLKNFDKGRRISVFLAHVWGVWLMRLTRCYPIIESRDSAPTPVKYFQKSMPTVSPSVMYVANHCSWMDIPFMGAAIGWRNYKIVAKKELTKVPILGQSILLGGHVCVDRTNRRSQIQTLKKGVEWLKSGVPLCAFPEGTRSKTGRLMPFKRGAFSMASKAGAEIVPLSIIGSERVMPVGWVMPKVSSRSLKAKIVVHPPISSVGKSEEELTKEVREAIISGLPESQRPKEL</sequence>
<dbReference type="CDD" id="cd07989">
    <property type="entry name" value="LPLAT_AGPAT-like"/>
    <property type="match status" value="1"/>
</dbReference>
<evidence type="ECO:0000256" key="6">
    <source>
        <dbReference type="ARBA" id="ARBA00023315"/>
    </source>
</evidence>